<dbReference type="RefSeq" id="WP_379261345.1">
    <property type="nucleotide sequence ID" value="NZ_JBHUMJ010000002.1"/>
</dbReference>
<protein>
    <recommendedName>
        <fullName evidence="3">Kanamycin nucleotidyltransferase</fullName>
    </recommendedName>
</protein>
<keyword evidence="2" id="KW-1185">Reference proteome</keyword>
<dbReference type="EMBL" id="JBHUMJ010000002">
    <property type="protein sequence ID" value="MFD2700445.1"/>
    <property type="molecule type" value="Genomic_DNA"/>
</dbReference>
<evidence type="ECO:0008006" key="3">
    <source>
        <dbReference type="Google" id="ProtNLM"/>
    </source>
</evidence>
<accession>A0ABW5SPB1</accession>
<dbReference type="Gene3D" id="3.30.460.10">
    <property type="entry name" value="Beta Polymerase, domain 2"/>
    <property type="match status" value="1"/>
</dbReference>
<gene>
    <name evidence="1" type="ORF">ACFSVM_08170</name>
</gene>
<dbReference type="SUPFAM" id="SSF81301">
    <property type="entry name" value="Nucleotidyltransferase"/>
    <property type="match status" value="1"/>
</dbReference>
<reference evidence="2" key="1">
    <citation type="journal article" date="2019" name="Int. J. Syst. Evol. Microbiol.">
        <title>The Global Catalogue of Microorganisms (GCM) 10K type strain sequencing project: providing services to taxonomists for standard genome sequencing and annotation.</title>
        <authorList>
            <consortium name="The Broad Institute Genomics Platform"/>
            <consortium name="The Broad Institute Genome Sequencing Center for Infectious Disease"/>
            <person name="Wu L."/>
            <person name="Ma J."/>
        </authorList>
    </citation>
    <scope>NUCLEOTIDE SEQUENCE [LARGE SCALE GENOMIC DNA]</scope>
    <source>
        <strain evidence="2">KCTC 33849</strain>
    </source>
</reference>
<comment type="caution">
    <text evidence="1">The sequence shown here is derived from an EMBL/GenBank/DDBJ whole genome shotgun (WGS) entry which is preliminary data.</text>
</comment>
<evidence type="ECO:0000313" key="1">
    <source>
        <dbReference type="EMBL" id="MFD2700445.1"/>
    </source>
</evidence>
<dbReference type="InterPro" id="IPR043519">
    <property type="entry name" value="NT_sf"/>
</dbReference>
<dbReference type="CDD" id="cd05403">
    <property type="entry name" value="NT_KNTase_like"/>
    <property type="match status" value="1"/>
</dbReference>
<proteinExistence type="predicted"/>
<dbReference type="Proteomes" id="UP001597540">
    <property type="component" value="Unassembled WGS sequence"/>
</dbReference>
<evidence type="ECO:0000313" key="2">
    <source>
        <dbReference type="Proteomes" id="UP001597540"/>
    </source>
</evidence>
<organism evidence="1 2">
    <name type="scientific">Paenibacillus shunpengii</name>
    <dbReference type="NCBI Taxonomy" id="2054424"/>
    <lineage>
        <taxon>Bacteria</taxon>
        <taxon>Bacillati</taxon>
        <taxon>Bacillota</taxon>
        <taxon>Bacilli</taxon>
        <taxon>Bacillales</taxon>
        <taxon>Paenibacillaceae</taxon>
        <taxon>Paenibacillus</taxon>
    </lineage>
</organism>
<name>A0ABW5SPB1_9BACL</name>
<sequence>MLAYPYRTSREEKWEFIDQIKDRLLAKHGDMINAIGVYGSIGQQKDGPYSDIELHVVTKDGTSFAELEIVYPPFKLEIGVTERTKWLAKSRRVDDSWAIWYGAFIHIISLYDPEGLFDTAKKTALSLSDEQINEVMREFMIWEPYETMGKIS</sequence>